<proteinExistence type="predicted"/>
<protein>
    <submittedName>
        <fullName evidence="1">Calponin-likey domain-containing protein</fullName>
    </submittedName>
</protein>
<dbReference type="KEGG" id="qsa:O6P43_031109"/>
<comment type="caution">
    <text evidence="1">The sequence shown here is derived from an EMBL/GenBank/DDBJ whole genome shotgun (WGS) entry which is preliminary data.</text>
</comment>
<dbReference type="Proteomes" id="UP001163823">
    <property type="component" value="Chromosome 13"/>
</dbReference>
<organism evidence="1 2">
    <name type="scientific">Quillaja saponaria</name>
    <name type="common">Soap bark tree</name>
    <dbReference type="NCBI Taxonomy" id="32244"/>
    <lineage>
        <taxon>Eukaryota</taxon>
        <taxon>Viridiplantae</taxon>
        <taxon>Streptophyta</taxon>
        <taxon>Embryophyta</taxon>
        <taxon>Tracheophyta</taxon>
        <taxon>Spermatophyta</taxon>
        <taxon>Magnoliopsida</taxon>
        <taxon>eudicotyledons</taxon>
        <taxon>Gunneridae</taxon>
        <taxon>Pentapetalae</taxon>
        <taxon>rosids</taxon>
        <taxon>fabids</taxon>
        <taxon>Fabales</taxon>
        <taxon>Quillajaceae</taxon>
        <taxon>Quillaja</taxon>
    </lineage>
</organism>
<dbReference type="AlphaFoldDB" id="A0AAD7KW03"/>
<evidence type="ECO:0000313" key="2">
    <source>
        <dbReference type="Proteomes" id="UP001163823"/>
    </source>
</evidence>
<evidence type="ECO:0000313" key="1">
    <source>
        <dbReference type="EMBL" id="KAJ7946141.1"/>
    </source>
</evidence>
<sequence>MAARQAAMEARRAAFVEASWISIKDVEAELLKAEKAAAEAFEAALAMGESNQDVSGNLSIRYLKRVALALRTWILKSLWR</sequence>
<name>A0AAD7KW03_QUISA</name>
<keyword evidence="2" id="KW-1185">Reference proteome</keyword>
<reference evidence="1" key="1">
    <citation type="journal article" date="2023" name="Science">
        <title>Elucidation of the pathway for biosynthesis of saponin adjuvants from the soapbark tree.</title>
        <authorList>
            <person name="Reed J."/>
            <person name="Orme A."/>
            <person name="El-Demerdash A."/>
            <person name="Owen C."/>
            <person name="Martin L.B.B."/>
            <person name="Misra R.C."/>
            <person name="Kikuchi S."/>
            <person name="Rejzek M."/>
            <person name="Martin A.C."/>
            <person name="Harkess A."/>
            <person name="Leebens-Mack J."/>
            <person name="Louveau T."/>
            <person name="Stephenson M.J."/>
            <person name="Osbourn A."/>
        </authorList>
    </citation>
    <scope>NUCLEOTIDE SEQUENCE</scope>
    <source>
        <strain evidence="1">S10</strain>
    </source>
</reference>
<gene>
    <name evidence="1" type="ORF">O6P43_031109</name>
</gene>
<accession>A0AAD7KW03</accession>
<dbReference type="EMBL" id="JARAOO010000013">
    <property type="protein sequence ID" value="KAJ7946141.1"/>
    <property type="molecule type" value="Genomic_DNA"/>
</dbReference>